<keyword evidence="5" id="KW-0812">Transmembrane</keyword>
<feature type="region of interest" description="Disordered" evidence="4">
    <location>
        <begin position="15"/>
        <end position="36"/>
    </location>
</feature>
<feature type="compositionally biased region" description="Low complexity" evidence="4">
    <location>
        <begin position="22"/>
        <end position="35"/>
    </location>
</feature>
<proteinExistence type="inferred from homology"/>
<dbReference type="Pfam" id="PF00004">
    <property type="entry name" value="AAA"/>
    <property type="match status" value="1"/>
</dbReference>
<dbReference type="InterPro" id="IPR050773">
    <property type="entry name" value="CbxX/CfxQ_RuBisCO_ESX"/>
</dbReference>
<feature type="region of interest" description="Disordered" evidence="4">
    <location>
        <begin position="196"/>
        <end position="219"/>
    </location>
</feature>
<dbReference type="InterPro" id="IPR027417">
    <property type="entry name" value="P-loop_NTPase"/>
</dbReference>
<dbReference type="PANTHER" id="PTHR43392">
    <property type="entry name" value="AAA-TYPE ATPASE FAMILY PROTEIN / ANKYRIN REPEAT FAMILY PROTEIN"/>
    <property type="match status" value="1"/>
</dbReference>
<evidence type="ECO:0000256" key="1">
    <source>
        <dbReference type="ARBA" id="ARBA00010378"/>
    </source>
</evidence>
<dbReference type="PRINTS" id="PR00819">
    <property type="entry name" value="CBXCFQXSUPER"/>
</dbReference>
<dbReference type="Gene3D" id="1.10.8.60">
    <property type="match status" value="1"/>
</dbReference>
<gene>
    <name evidence="7" type="ORF">PEVE_00037515</name>
</gene>
<comment type="similarity">
    <text evidence="1">Belongs to the CbxX/CfxQ family.</text>
</comment>
<keyword evidence="3" id="KW-0067">ATP-binding</keyword>
<organism evidence="7 8">
    <name type="scientific">Porites evermanni</name>
    <dbReference type="NCBI Taxonomy" id="104178"/>
    <lineage>
        <taxon>Eukaryota</taxon>
        <taxon>Metazoa</taxon>
        <taxon>Cnidaria</taxon>
        <taxon>Anthozoa</taxon>
        <taxon>Hexacorallia</taxon>
        <taxon>Scleractinia</taxon>
        <taxon>Fungiina</taxon>
        <taxon>Poritidae</taxon>
        <taxon>Porites</taxon>
    </lineage>
</organism>
<evidence type="ECO:0000313" key="7">
    <source>
        <dbReference type="EMBL" id="CAH3030175.1"/>
    </source>
</evidence>
<dbReference type="EMBL" id="CALNXI010000617">
    <property type="protein sequence ID" value="CAH3030175.1"/>
    <property type="molecule type" value="Genomic_DNA"/>
</dbReference>
<dbReference type="InterPro" id="IPR003593">
    <property type="entry name" value="AAA+_ATPase"/>
</dbReference>
<keyword evidence="8" id="KW-1185">Reference proteome</keyword>
<dbReference type="Proteomes" id="UP001159427">
    <property type="component" value="Unassembled WGS sequence"/>
</dbReference>
<evidence type="ECO:0000259" key="6">
    <source>
        <dbReference type="SMART" id="SM00382"/>
    </source>
</evidence>
<evidence type="ECO:0000256" key="2">
    <source>
        <dbReference type="ARBA" id="ARBA00022741"/>
    </source>
</evidence>
<comment type="caution">
    <text evidence="7">The sequence shown here is derived from an EMBL/GenBank/DDBJ whole genome shotgun (WGS) entry which is preliminary data.</text>
</comment>
<dbReference type="InterPro" id="IPR003959">
    <property type="entry name" value="ATPase_AAA_core"/>
</dbReference>
<evidence type="ECO:0000256" key="4">
    <source>
        <dbReference type="SAM" id="MobiDB-lite"/>
    </source>
</evidence>
<name>A0ABN8MN72_9CNID</name>
<keyword evidence="5" id="KW-1133">Transmembrane helix</keyword>
<dbReference type="InterPro" id="IPR000641">
    <property type="entry name" value="CbxX/CfxQ"/>
</dbReference>
<reference evidence="7 8" key="1">
    <citation type="submission" date="2022-05" db="EMBL/GenBank/DDBJ databases">
        <authorList>
            <consortium name="Genoscope - CEA"/>
            <person name="William W."/>
        </authorList>
    </citation>
    <scope>NUCLEOTIDE SEQUENCE [LARGE SCALE GENOMIC DNA]</scope>
</reference>
<keyword evidence="5" id="KW-0472">Membrane</keyword>
<accession>A0ABN8MN72</accession>
<evidence type="ECO:0000256" key="3">
    <source>
        <dbReference type="ARBA" id="ARBA00022840"/>
    </source>
</evidence>
<dbReference type="Gene3D" id="3.40.50.300">
    <property type="entry name" value="P-loop containing nucleotide triphosphate hydrolases"/>
    <property type="match status" value="1"/>
</dbReference>
<feature type="region of interest" description="Disordered" evidence="4">
    <location>
        <begin position="834"/>
        <end position="854"/>
    </location>
</feature>
<feature type="transmembrane region" description="Helical" evidence="5">
    <location>
        <begin position="248"/>
        <end position="281"/>
    </location>
</feature>
<dbReference type="SUPFAM" id="SSF52540">
    <property type="entry name" value="P-loop containing nucleoside triphosphate hydrolases"/>
    <property type="match status" value="1"/>
</dbReference>
<feature type="transmembrane region" description="Helical" evidence="5">
    <location>
        <begin position="293"/>
        <end position="312"/>
    </location>
</feature>
<dbReference type="SMART" id="SM00382">
    <property type="entry name" value="AAA"/>
    <property type="match status" value="1"/>
</dbReference>
<dbReference type="PANTHER" id="PTHR43392:SF2">
    <property type="entry name" value="AAA-TYPE ATPASE FAMILY PROTEIN _ ANKYRIN REPEAT FAMILY PROTEIN"/>
    <property type="match status" value="1"/>
</dbReference>
<feature type="domain" description="AAA+ ATPase" evidence="6">
    <location>
        <begin position="607"/>
        <end position="727"/>
    </location>
</feature>
<evidence type="ECO:0000256" key="5">
    <source>
        <dbReference type="SAM" id="Phobius"/>
    </source>
</evidence>
<keyword evidence="2" id="KW-0547">Nucleotide-binding</keyword>
<evidence type="ECO:0000313" key="8">
    <source>
        <dbReference type="Proteomes" id="UP001159427"/>
    </source>
</evidence>
<sequence>MSDSNDQLLRTLVTILSNRQPSSGTHSSSTGSSASNIVRSLRDDNRLADDVGRVLGSSLPASSRTGPVMPSLHQSFSSGRYVPYGRRKKREPKSYDMKLVLVDFIREVNDTGKTESYDGSVLLDAPFRVRENESDSSIRTRILAIVKSRFPLFNETVLYASRQGRVVLNLSPCQTLDGKAVYTLKSKSTNNLYVMLSAPAPDRPPPDGDEEEEREHENYATRDGGLLSFSASTPRSSKSSETRGRQVIYLLLFLFFSSKLYCKVANLFACASQFCTFLLSLHGHCMKMSRYRVCAVFVWVSVFLRIGDFFVFCENYFFAIMTDFFLFLEVNFCMFSEGPLQFLECFLSNLVRAKTYLRSVASTSGSAQNQVEDIEGEVSDDDDSCIAKVQFHNYVIFSDYIIYWLSLTCYKQDNRPIEIPTHIPMADFTNPEDEGVHSVDCERGTLVLHGMIVHSEVRNHQYAMIAMRPSTWIVHDGLNMYEVELTVGLLKDLGRKDRYDSSVTFIYIQSTSDLAIKKPPLPDKREQKDILKRLVSSGKDGQSDDDCIEIDDDKEVDYQRIFHKMEASTRAFVGLEPLKQQFLRFAKTAILNQKRKQLGFHVEDMSSCLHFIFQGNPGTGKTTFARKVAELLYSIRKIKKRKVVEVQRGDLVGQFLGSTEEKTANKIEEAKGGVLFVDEAYRLTPRSSGTDYGRIAINQLMAAMEKGDLVMIFAGYPAEMKDFLNSNPGLKSRIKYKFNFPNYSVSELATILENGITESGFRFGGETSLVEILEKETTVQIRSEQNGRLAKNIVAEAVINLSNRLSFTDDGVKLVTLEDDDVIKACRAFCDVPNKDNKDAQSGEPENTAAENKE</sequence>
<dbReference type="CDD" id="cd00009">
    <property type="entry name" value="AAA"/>
    <property type="match status" value="1"/>
</dbReference>
<protein>
    <recommendedName>
        <fullName evidence="6">AAA+ ATPase domain-containing protein</fullName>
    </recommendedName>
</protein>